<evidence type="ECO:0000256" key="7">
    <source>
        <dbReference type="ARBA" id="ARBA00022989"/>
    </source>
</evidence>
<evidence type="ECO:0000256" key="11">
    <source>
        <dbReference type="ARBA" id="ARBA00023239"/>
    </source>
</evidence>
<dbReference type="Pfam" id="PF00211">
    <property type="entry name" value="Guanylate_cyc"/>
    <property type="match status" value="1"/>
</dbReference>
<dbReference type="SUPFAM" id="SSF53822">
    <property type="entry name" value="Periplasmic binding protein-like I"/>
    <property type="match status" value="1"/>
</dbReference>
<evidence type="ECO:0000256" key="8">
    <source>
        <dbReference type="ARBA" id="ARBA00023136"/>
    </source>
</evidence>
<dbReference type="PROSITE" id="PS00452">
    <property type="entry name" value="GUANYLATE_CYCLASE_1"/>
    <property type="match status" value="1"/>
</dbReference>
<dbReference type="GO" id="GO:0035556">
    <property type="term" value="P:intracellular signal transduction"/>
    <property type="evidence" value="ECO:0007669"/>
    <property type="project" value="InterPro"/>
</dbReference>
<keyword evidence="12 14" id="KW-0141">cGMP biosynthesis</keyword>
<dbReference type="CDD" id="cd06352">
    <property type="entry name" value="PBP1_NPR_GC-like"/>
    <property type="match status" value="1"/>
</dbReference>
<evidence type="ECO:0000256" key="2">
    <source>
        <dbReference type="ARBA" id="ARBA00004479"/>
    </source>
</evidence>
<dbReference type="Proteomes" id="UP000035680">
    <property type="component" value="Unassembled WGS sequence"/>
</dbReference>
<dbReference type="STRING" id="75913.A0A0K0FA79"/>
<dbReference type="FunFam" id="3.30.70.1230:FF:000023">
    <property type="entry name" value="Guanylate cyclase"/>
    <property type="match status" value="1"/>
</dbReference>
<dbReference type="Pfam" id="PF00069">
    <property type="entry name" value="Pkinase"/>
    <property type="match status" value="1"/>
</dbReference>
<keyword evidence="11 13" id="KW-0456">Lyase</keyword>
<dbReference type="InterPro" id="IPR050401">
    <property type="entry name" value="Cyclic_nucleotide_synthase"/>
</dbReference>
<organism evidence="19 20">
    <name type="scientific">Strongyloides venezuelensis</name>
    <name type="common">Threadworm</name>
    <dbReference type="NCBI Taxonomy" id="75913"/>
    <lineage>
        <taxon>Eukaryota</taxon>
        <taxon>Metazoa</taxon>
        <taxon>Ecdysozoa</taxon>
        <taxon>Nematoda</taxon>
        <taxon>Chromadorea</taxon>
        <taxon>Rhabditida</taxon>
        <taxon>Tylenchina</taxon>
        <taxon>Panagrolaimomorpha</taxon>
        <taxon>Strongyloidoidea</taxon>
        <taxon>Strongyloididae</taxon>
        <taxon>Strongyloides</taxon>
    </lineage>
</organism>
<dbReference type="PROSITE" id="PS50011">
    <property type="entry name" value="PROTEIN_KINASE_DOM"/>
    <property type="match status" value="1"/>
</dbReference>
<keyword evidence="9" id="KW-0675">Receptor</keyword>
<dbReference type="GO" id="GO:0004016">
    <property type="term" value="F:adenylate cyclase activity"/>
    <property type="evidence" value="ECO:0007669"/>
    <property type="project" value="TreeGrafter"/>
</dbReference>
<dbReference type="GO" id="GO:0005886">
    <property type="term" value="C:plasma membrane"/>
    <property type="evidence" value="ECO:0007669"/>
    <property type="project" value="TreeGrafter"/>
</dbReference>
<evidence type="ECO:0000256" key="4">
    <source>
        <dbReference type="ARBA" id="ARBA00022692"/>
    </source>
</evidence>
<evidence type="ECO:0000259" key="18">
    <source>
        <dbReference type="PROSITE" id="PS50125"/>
    </source>
</evidence>
<evidence type="ECO:0000256" key="6">
    <source>
        <dbReference type="ARBA" id="ARBA00022741"/>
    </source>
</evidence>
<dbReference type="EC" id="4.6.1.2" evidence="3 14"/>
<protein>
    <recommendedName>
        <fullName evidence="3 14">Guanylate cyclase</fullName>
        <ecNumber evidence="3 14">4.6.1.2</ecNumber>
    </recommendedName>
</protein>
<dbReference type="InterPro" id="IPR018297">
    <property type="entry name" value="A/G_cyclase_CS"/>
</dbReference>
<evidence type="ECO:0000313" key="20">
    <source>
        <dbReference type="WBParaSite" id="SVE_0573200.1"/>
    </source>
</evidence>
<keyword evidence="7 15" id="KW-1133">Transmembrane helix</keyword>
<dbReference type="SMART" id="SM00044">
    <property type="entry name" value="CYCc"/>
    <property type="match status" value="1"/>
</dbReference>
<proteinExistence type="inferred from homology"/>
<dbReference type="InterPro" id="IPR000719">
    <property type="entry name" value="Prot_kinase_dom"/>
</dbReference>
<dbReference type="GO" id="GO:0007168">
    <property type="term" value="P:receptor guanylyl cyclase signaling pathway"/>
    <property type="evidence" value="ECO:0007669"/>
    <property type="project" value="TreeGrafter"/>
</dbReference>
<dbReference type="GO" id="GO:0004672">
    <property type="term" value="F:protein kinase activity"/>
    <property type="evidence" value="ECO:0007669"/>
    <property type="project" value="InterPro"/>
</dbReference>
<feature type="transmembrane region" description="Helical" evidence="15">
    <location>
        <begin position="477"/>
        <end position="500"/>
    </location>
</feature>
<reference evidence="19" key="1">
    <citation type="submission" date="2014-07" db="EMBL/GenBank/DDBJ databases">
        <authorList>
            <person name="Martin A.A"/>
            <person name="De Silva N."/>
        </authorList>
    </citation>
    <scope>NUCLEOTIDE SEQUENCE</scope>
</reference>
<dbReference type="PANTHER" id="PTHR11920:SF495">
    <property type="entry name" value="RECEPTOR-TYPE GUANYLATE CYCLASE GCY-7"/>
    <property type="match status" value="1"/>
</dbReference>
<evidence type="ECO:0000256" key="14">
    <source>
        <dbReference type="RuleBase" id="RU003431"/>
    </source>
</evidence>
<evidence type="ECO:0000256" key="10">
    <source>
        <dbReference type="ARBA" id="ARBA00023180"/>
    </source>
</evidence>
<dbReference type="Gene3D" id="1.10.510.10">
    <property type="entry name" value="Transferase(Phosphotransferase) domain 1"/>
    <property type="match status" value="1"/>
</dbReference>
<feature type="chain" id="PRO_5005329385" description="Guanylate cyclase" evidence="16">
    <location>
        <begin position="20"/>
        <end position="1062"/>
    </location>
</feature>
<dbReference type="SUPFAM" id="SSF55073">
    <property type="entry name" value="Nucleotide cyclase"/>
    <property type="match status" value="1"/>
</dbReference>
<keyword evidence="8 15" id="KW-0472">Membrane</keyword>
<dbReference type="WBParaSite" id="SVE_0573200.1">
    <property type="protein sequence ID" value="SVE_0573200.1"/>
    <property type="gene ID" value="SVE_0573200"/>
</dbReference>
<evidence type="ECO:0000256" key="3">
    <source>
        <dbReference type="ARBA" id="ARBA00012202"/>
    </source>
</evidence>
<evidence type="ECO:0000256" key="9">
    <source>
        <dbReference type="ARBA" id="ARBA00023170"/>
    </source>
</evidence>
<dbReference type="GO" id="GO:0005524">
    <property type="term" value="F:ATP binding"/>
    <property type="evidence" value="ECO:0007669"/>
    <property type="project" value="InterPro"/>
</dbReference>
<dbReference type="GO" id="GO:0004383">
    <property type="term" value="F:guanylate cyclase activity"/>
    <property type="evidence" value="ECO:0007669"/>
    <property type="project" value="UniProtKB-EC"/>
</dbReference>
<dbReference type="PANTHER" id="PTHR11920">
    <property type="entry name" value="GUANYLYL CYCLASE"/>
    <property type="match status" value="1"/>
</dbReference>
<feature type="domain" description="Protein kinase" evidence="17">
    <location>
        <begin position="525"/>
        <end position="814"/>
    </location>
</feature>
<comment type="similarity">
    <text evidence="13">Belongs to the adenylyl cyclase class-4/guanylyl cyclase family.</text>
</comment>
<dbReference type="Gene3D" id="3.40.50.2300">
    <property type="match status" value="2"/>
</dbReference>
<name>A0A0K0FA79_STRVS</name>
<feature type="domain" description="Guanylate cyclase" evidence="18">
    <location>
        <begin position="872"/>
        <end position="1002"/>
    </location>
</feature>
<sequence length="1062" mass="122675">MKIFLLIIITISFINISSNDTNINIGFLFSKYSQILLKQTGFNLSGGVVSLAFETINREHLLDGFKFNCYVEFDECIGFKSAGKTLSLIRSNNVSILFGPTCIESSLRSTLVSKYFNIPSFIWGTASTANILNSLRFSSLFPLNYIFPTISYATVNLLKMFKWKDFAFVYATDVYNRCRFLKRDFQNVLNIVVFDGNLVFAHEISKPYSDYDYNFFLTSIKNRTRIIVSCFDNDLWKRKLMLAMYDNRMNTDEYVLIIMDVKNLGVYTNENDENGIRYKIYQNYLKEDDKRDSEAYEVAKRTLFVDLPHFDISNPEYSNQILKRITDWPFYCKECYNELYTRPAAYSSYLYDAILLWASILNKTLPIYGESAINNASLYKQYCMGEYKGMTGTMKYTKRCLRMPIYILYGFDKLGNEKMYMNFTFNEYNKFTVNSFINNPAKTIFQNWGKKIPLNVPKCGYTNNLCPENIFEEYKTLVIIISIAIGLFIISIFVTVFYIIHRVNINKEAALNRWMVNYVKLSKNDSKLEVFGSQNNTSVTSSSIFNKNFDNSKFSLFVYINRIVVGEKHNLRLPITKDIQMELNCILNFNYTGLNKYFGFCVDGPDHLSVWSYCKRGNLFEFLQIDFKMFDTFFCMSLIKDLINGLLFLHNSQLGFHGTLTSKNCLISEHWQLKLSNFDFKELRRNKQINLVSKLWVAPEHLKNSEYVTSQKGDIYSLGIIISEIITKKKPWDFDNRKESLEELIYLICKGGINRPTYDLNIFAGLDIDSFIITLIKDCTSENINNRPTLQKISKLFTGVIKNESKNLMDHVFQLLEQHSSTLKKEIDYRSYELVEEQKKIDILLRRMLPKKVVDCLKIGKTVEPESFGSVTVFFSDIVKFTQLSAKCSAFQVINLINELYSQFDSIIEKLDIYKVETIGDGYLCVSGLPERNGNLHGREIAILSLEFMKLCNNFSIPHLPNEKIKIRIGCNTGPCVAGVVGLAMPRYCLFGDTINIASRMESNGKSGRIHITESCCQLLKELGGFIIESRGEIIIKGKGVMETFWLVGMIDGYNNNINHIE</sequence>
<keyword evidence="10" id="KW-0325">Glycoprotein</keyword>
<comment type="subcellular location">
    <subcellularLocation>
        <location evidence="2">Membrane</location>
        <topology evidence="2">Single-pass type I membrane protein</topology>
    </subcellularLocation>
</comment>
<dbReference type="InterPro" id="IPR029787">
    <property type="entry name" value="Nucleotide_cyclase"/>
</dbReference>
<evidence type="ECO:0000256" key="16">
    <source>
        <dbReference type="SAM" id="SignalP"/>
    </source>
</evidence>
<dbReference type="GO" id="GO:0007635">
    <property type="term" value="P:chemosensory behavior"/>
    <property type="evidence" value="ECO:0007669"/>
    <property type="project" value="UniProtKB-ARBA"/>
</dbReference>
<evidence type="ECO:0000256" key="5">
    <source>
        <dbReference type="ARBA" id="ARBA00022729"/>
    </source>
</evidence>
<keyword evidence="5 16" id="KW-0732">Signal</keyword>
<evidence type="ECO:0000313" key="19">
    <source>
        <dbReference type="Proteomes" id="UP000035680"/>
    </source>
</evidence>
<keyword evidence="4 15" id="KW-0812">Transmembrane</keyword>
<dbReference type="AlphaFoldDB" id="A0A0K0FA79"/>
<dbReference type="InterPro" id="IPR001828">
    <property type="entry name" value="ANF_lig-bd_rcpt"/>
</dbReference>
<evidence type="ECO:0000256" key="15">
    <source>
        <dbReference type="SAM" id="Phobius"/>
    </source>
</evidence>
<evidence type="ECO:0000256" key="1">
    <source>
        <dbReference type="ARBA" id="ARBA00001436"/>
    </source>
</evidence>
<dbReference type="PROSITE" id="PS50125">
    <property type="entry name" value="GUANYLATE_CYCLASE_2"/>
    <property type="match status" value="1"/>
</dbReference>
<evidence type="ECO:0000259" key="17">
    <source>
        <dbReference type="PROSITE" id="PS50011"/>
    </source>
</evidence>
<comment type="catalytic activity">
    <reaction evidence="1 14">
        <text>GTP = 3',5'-cyclic GMP + diphosphate</text>
        <dbReference type="Rhea" id="RHEA:13665"/>
        <dbReference type="ChEBI" id="CHEBI:33019"/>
        <dbReference type="ChEBI" id="CHEBI:37565"/>
        <dbReference type="ChEBI" id="CHEBI:57746"/>
        <dbReference type="EC" id="4.6.1.2"/>
    </reaction>
</comment>
<dbReference type="GO" id="GO:0006935">
    <property type="term" value="P:chemotaxis"/>
    <property type="evidence" value="ECO:0007669"/>
    <property type="project" value="UniProtKB-ARBA"/>
</dbReference>
<evidence type="ECO:0000256" key="12">
    <source>
        <dbReference type="ARBA" id="ARBA00023293"/>
    </source>
</evidence>
<dbReference type="CDD" id="cd07302">
    <property type="entry name" value="CHD"/>
    <property type="match status" value="1"/>
</dbReference>
<keyword evidence="19" id="KW-1185">Reference proteome</keyword>
<dbReference type="Pfam" id="PF01094">
    <property type="entry name" value="ANF_receptor"/>
    <property type="match status" value="1"/>
</dbReference>
<accession>A0A0K0FA79</accession>
<dbReference type="GO" id="GO:0001653">
    <property type="term" value="F:peptide receptor activity"/>
    <property type="evidence" value="ECO:0007669"/>
    <property type="project" value="TreeGrafter"/>
</dbReference>
<feature type="signal peptide" evidence="16">
    <location>
        <begin position="1"/>
        <end position="19"/>
    </location>
</feature>
<keyword evidence="6" id="KW-0547">Nucleotide-binding</keyword>
<dbReference type="InterPro" id="IPR028082">
    <property type="entry name" value="Peripla_BP_I"/>
</dbReference>
<evidence type="ECO:0000256" key="13">
    <source>
        <dbReference type="RuleBase" id="RU000405"/>
    </source>
</evidence>
<dbReference type="InterPro" id="IPR011009">
    <property type="entry name" value="Kinase-like_dom_sf"/>
</dbReference>
<dbReference type="InterPro" id="IPR001054">
    <property type="entry name" value="A/G_cyclase"/>
</dbReference>
<dbReference type="SUPFAM" id="SSF56112">
    <property type="entry name" value="Protein kinase-like (PK-like)"/>
    <property type="match status" value="1"/>
</dbReference>
<dbReference type="Gene3D" id="3.30.70.1230">
    <property type="entry name" value="Nucleotide cyclase"/>
    <property type="match status" value="1"/>
</dbReference>
<reference evidence="20" key="2">
    <citation type="submission" date="2015-08" db="UniProtKB">
        <authorList>
            <consortium name="WormBaseParasite"/>
        </authorList>
    </citation>
    <scope>IDENTIFICATION</scope>
</reference>